<dbReference type="InterPro" id="IPR013328">
    <property type="entry name" value="6PGD_dom2"/>
</dbReference>
<feature type="domain" description="3-hydroxyacyl-CoA dehydrogenase NAD binding" evidence="6">
    <location>
        <begin position="319"/>
        <end position="403"/>
    </location>
</feature>
<dbReference type="InterPro" id="IPR008927">
    <property type="entry name" value="6-PGluconate_DH-like_C_sf"/>
</dbReference>
<evidence type="ECO:0000256" key="2">
    <source>
        <dbReference type="ARBA" id="ARBA00009463"/>
    </source>
</evidence>
<dbReference type="InterPro" id="IPR006176">
    <property type="entry name" value="3-OHacyl-CoA_DH_NAD-bd"/>
</dbReference>
<dbReference type="PANTHER" id="PTHR48075">
    <property type="entry name" value="3-HYDROXYACYL-COA DEHYDROGENASE FAMILY PROTEIN"/>
    <property type="match status" value="1"/>
</dbReference>
<dbReference type="Gene3D" id="3.40.50.720">
    <property type="entry name" value="NAD(P)-binding Rossmann-like Domain"/>
    <property type="match status" value="3"/>
</dbReference>
<evidence type="ECO:0000313" key="8">
    <source>
        <dbReference type="Proteomes" id="UP000549009"/>
    </source>
</evidence>
<evidence type="ECO:0000259" key="6">
    <source>
        <dbReference type="Pfam" id="PF02737"/>
    </source>
</evidence>
<dbReference type="SUPFAM" id="SSF48179">
    <property type="entry name" value="6-phosphogluconate dehydrogenase C-terminal domain-like"/>
    <property type="match status" value="2"/>
</dbReference>
<comment type="pathway">
    <text evidence="1">Lipid metabolism; butanoate metabolism.</text>
</comment>
<proteinExistence type="inferred from homology"/>
<dbReference type="EC" id="1.1.1.157" evidence="7"/>
<dbReference type="GO" id="GO:0070403">
    <property type="term" value="F:NAD+ binding"/>
    <property type="evidence" value="ECO:0007669"/>
    <property type="project" value="InterPro"/>
</dbReference>
<sequence>MEDDPATLKRGMARVRHQLHQLGAPVDELGFPTWDRKQLRDQIDFTTRLEWARTADPVIEAVPERLDAKCAVLAHADSMCGPGAVFATNTTGLSVTEIAARSGRMTRAVGIHLADVDRLADSRGTGVVEVVSTPVTENTVTRDMEGLLGSLDLTPVRIPDLPGFVGAALTMGYLNSAARMCAEGYASCADIDTAISLGCGLPVGPLTQADTIGLDVVHDSLTALYQRTGDRMYSPVPPLARMVSAGLTGRKSGQGFHHYPTPDDKDTPDRVGAIRRRTGAALSVCRVGVVGSGVMAAGIAEVCIQSGYPTTLVGRTGTTVFARLDTEAKPGTILATTTSSLSVLDCARATSRPHDVAGVHFFNPAPAMRLLEVVRTPLTTDHVIATIHAWGITLAKHTVECTDRTGFIVNALLLPYLNHAATLLHNRHVTPPVIDTIIACGYGHPLSPFQLLDLIGLDVTLTIQQRLHDTSPESTLPPARCLEKLAAAGHLGRKTSCGFRNYHTPCNPVSTRPQSALSRQPLPPQSPWP</sequence>
<dbReference type="InterPro" id="IPR006108">
    <property type="entry name" value="3HC_DH_C"/>
</dbReference>
<feature type="domain" description="3-hydroxyacyl-CoA dehydrogenase C-terminal" evidence="5">
    <location>
        <begin position="406"/>
        <end position="502"/>
    </location>
</feature>
<name>A0A7W8B5D1_STRST</name>
<comment type="caution">
    <text evidence="7">The sequence shown here is derived from an EMBL/GenBank/DDBJ whole genome shotgun (WGS) entry which is preliminary data.</text>
</comment>
<comment type="similarity">
    <text evidence="2">Belongs to the 3-hydroxyacyl-CoA dehydrogenase family.</text>
</comment>
<feature type="domain" description="3-hydroxyacyl-CoA dehydrogenase NAD binding" evidence="6">
    <location>
        <begin position="5"/>
        <end position="159"/>
    </location>
</feature>
<keyword evidence="3 7" id="KW-0560">Oxidoreductase</keyword>
<feature type="compositionally biased region" description="Polar residues" evidence="4">
    <location>
        <begin position="508"/>
        <end position="518"/>
    </location>
</feature>
<dbReference type="EMBL" id="JACHJD010000056">
    <property type="protein sequence ID" value="MBB5110016.1"/>
    <property type="molecule type" value="Genomic_DNA"/>
</dbReference>
<dbReference type="Pfam" id="PF02737">
    <property type="entry name" value="3HCDH_N"/>
    <property type="match status" value="2"/>
</dbReference>
<dbReference type="Pfam" id="PF00725">
    <property type="entry name" value="3HCDH"/>
    <property type="match status" value="2"/>
</dbReference>
<feature type="region of interest" description="Disordered" evidence="4">
    <location>
        <begin position="508"/>
        <end position="529"/>
    </location>
</feature>
<accession>A0A7W8B5D1</accession>
<evidence type="ECO:0000256" key="4">
    <source>
        <dbReference type="SAM" id="MobiDB-lite"/>
    </source>
</evidence>
<dbReference type="InterPro" id="IPR036291">
    <property type="entry name" value="NAD(P)-bd_dom_sf"/>
</dbReference>
<evidence type="ECO:0000313" key="7">
    <source>
        <dbReference type="EMBL" id="MBB5110016.1"/>
    </source>
</evidence>
<reference evidence="7 8" key="1">
    <citation type="submission" date="2020-08" db="EMBL/GenBank/DDBJ databases">
        <title>Genomic Encyclopedia of Type Strains, Phase III (KMG-III): the genomes of soil and plant-associated and newly described type strains.</title>
        <authorList>
            <person name="Whitman W."/>
        </authorList>
    </citation>
    <scope>NUCLEOTIDE SEQUENCE [LARGE SCALE GENOMIC DNA]</scope>
    <source>
        <strain evidence="7 8">CECT 3146</strain>
    </source>
</reference>
<keyword evidence="8" id="KW-1185">Reference proteome</keyword>
<evidence type="ECO:0000256" key="1">
    <source>
        <dbReference type="ARBA" id="ARBA00005086"/>
    </source>
</evidence>
<dbReference type="Gene3D" id="1.10.1040.10">
    <property type="entry name" value="N-(1-d-carboxylethyl)-l-norvaline Dehydrogenase, domain 2"/>
    <property type="match status" value="2"/>
</dbReference>
<protein>
    <submittedName>
        <fullName evidence="7">3-hydroxybutyryl-CoA dehydrogenase</fullName>
        <ecNumber evidence="7">1.1.1.157</ecNumber>
    </submittedName>
</protein>
<dbReference type="Proteomes" id="UP000549009">
    <property type="component" value="Unassembled WGS sequence"/>
</dbReference>
<dbReference type="AlphaFoldDB" id="A0A7W8B5D1"/>
<evidence type="ECO:0000259" key="5">
    <source>
        <dbReference type="Pfam" id="PF00725"/>
    </source>
</evidence>
<dbReference type="PANTHER" id="PTHR48075:SF9">
    <property type="entry name" value="3-HYDROXYBUTYRYL-COA DEHYDROGENASE"/>
    <property type="match status" value="1"/>
</dbReference>
<dbReference type="GO" id="GO:0006635">
    <property type="term" value="P:fatty acid beta-oxidation"/>
    <property type="evidence" value="ECO:0007669"/>
    <property type="project" value="TreeGrafter"/>
</dbReference>
<organism evidence="7 8">
    <name type="scientific">Streptomyces spectabilis</name>
    <dbReference type="NCBI Taxonomy" id="68270"/>
    <lineage>
        <taxon>Bacteria</taxon>
        <taxon>Bacillati</taxon>
        <taxon>Actinomycetota</taxon>
        <taxon>Actinomycetes</taxon>
        <taxon>Kitasatosporales</taxon>
        <taxon>Streptomycetaceae</taxon>
        <taxon>Streptomyces</taxon>
    </lineage>
</organism>
<dbReference type="GO" id="GO:0008691">
    <property type="term" value="F:3-hydroxybutyryl-CoA dehydrogenase activity"/>
    <property type="evidence" value="ECO:0007669"/>
    <property type="project" value="UniProtKB-EC"/>
</dbReference>
<dbReference type="SUPFAM" id="SSF51735">
    <property type="entry name" value="NAD(P)-binding Rossmann-fold domains"/>
    <property type="match status" value="2"/>
</dbReference>
<evidence type="ECO:0000256" key="3">
    <source>
        <dbReference type="ARBA" id="ARBA00023002"/>
    </source>
</evidence>
<feature type="domain" description="3-hydroxyacyl-CoA dehydrogenase C-terminal" evidence="5">
    <location>
        <begin position="163"/>
        <end position="259"/>
    </location>
</feature>
<gene>
    <name evidence="7" type="ORF">FHS40_009146</name>
</gene>